<keyword evidence="3" id="KW-1185">Reference proteome</keyword>
<sequence>MVHERKYTSGRDPTFKIQSYLIELEGVRESKLTSTPVRSRQREEKLREYIQFDAAFDINNSRSASGIVARGQNGEVTVSKSTLHSNVSSLFVAKALACFEATKLGIGMGLNSVTIMGDSKTIINKCKTEVKDKSILGAIIDDIQSNKTRF</sequence>
<dbReference type="EMBL" id="JABFAF010266429">
    <property type="protein sequence ID" value="MBA0876893.1"/>
    <property type="molecule type" value="Genomic_DNA"/>
</dbReference>
<dbReference type="InterPro" id="IPR012337">
    <property type="entry name" value="RNaseH-like_sf"/>
</dbReference>
<dbReference type="Pfam" id="PF13456">
    <property type="entry name" value="RVT_3"/>
    <property type="match status" value="1"/>
</dbReference>
<dbReference type="InterPro" id="IPR002156">
    <property type="entry name" value="RNaseH_domain"/>
</dbReference>
<dbReference type="Proteomes" id="UP000593576">
    <property type="component" value="Unassembled WGS sequence"/>
</dbReference>
<dbReference type="AlphaFoldDB" id="A0A7J9N0K1"/>
<comment type="caution">
    <text evidence="2">The sequence shown here is derived from an EMBL/GenBank/DDBJ whole genome shotgun (WGS) entry which is preliminary data.</text>
</comment>
<dbReference type="CDD" id="cd06222">
    <property type="entry name" value="RNase_H_like"/>
    <property type="match status" value="1"/>
</dbReference>
<dbReference type="InterPro" id="IPR036397">
    <property type="entry name" value="RNaseH_sf"/>
</dbReference>
<reference evidence="2 3" key="1">
    <citation type="journal article" date="2019" name="Genome Biol. Evol.">
        <title>Insights into the evolution of the New World diploid cottons (Gossypium, subgenus Houzingenia) based on genome sequencing.</title>
        <authorList>
            <person name="Grover C.E."/>
            <person name="Arick M.A. 2nd"/>
            <person name="Thrash A."/>
            <person name="Conover J.L."/>
            <person name="Sanders W.S."/>
            <person name="Peterson D.G."/>
            <person name="Frelichowski J.E."/>
            <person name="Scheffler J.A."/>
            <person name="Scheffler B.E."/>
            <person name="Wendel J.F."/>
        </authorList>
    </citation>
    <scope>NUCLEOTIDE SEQUENCE [LARGE SCALE GENOMIC DNA]</scope>
    <source>
        <strain evidence="2">1</strain>
        <tissue evidence="2">Leaf</tissue>
    </source>
</reference>
<dbReference type="PANTHER" id="PTHR47074">
    <property type="entry name" value="BNAC02G40300D PROTEIN"/>
    <property type="match status" value="1"/>
</dbReference>
<name>A0A7J9N0K1_GOSSC</name>
<gene>
    <name evidence="2" type="ORF">Goshw_015506</name>
</gene>
<evidence type="ECO:0000313" key="2">
    <source>
        <dbReference type="EMBL" id="MBA0876893.1"/>
    </source>
</evidence>
<dbReference type="Gene3D" id="3.30.420.10">
    <property type="entry name" value="Ribonuclease H-like superfamily/Ribonuclease H"/>
    <property type="match status" value="1"/>
</dbReference>
<accession>A0A7J9N0K1</accession>
<dbReference type="InterPro" id="IPR044730">
    <property type="entry name" value="RNase_H-like_dom_plant"/>
</dbReference>
<dbReference type="GO" id="GO:0004523">
    <property type="term" value="F:RNA-DNA hybrid ribonuclease activity"/>
    <property type="evidence" value="ECO:0007669"/>
    <property type="project" value="InterPro"/>
</dbReference>
<protein>
    <recommendedName>
        <fullName evidence="1">RNase H type-1 domain-containing protein</fullName>
    </recommendedName>
</protein>
<dbReference type="SUPFAM" id="SSF53098">
    <property type="entry name" value="Ribonuclease H-like"/>
    <property type="match status" value="1"/>
</dbReference>
<evidence type="ECO:0000259" key="1">
    <source>
        <dbReference type="Pfam" id="PF13456"/>
    </source>
</evidence>
<feature type="domain" description="RNase H type-1" evidence="1">
    <location>
        <begin position="52"/>
        <end position="150"/>
    </location>
</feature>
<organism evidence="2 3">
    <name type="scientific">Gossypium schwendimanii</name>
    <name type="common">Cotton</name>
    <dbReference type="NCBI Taxonomy" id="34291"/>
    <lineage>
        <taxon>Eukaryota</taxon>
        <taxon>Viridiplantae</taxon>
        <taxon>Streptophyta</taxon>
        <taxon>Embryophyta</taxon>
        <taxon>Tracheophyta</taxon>
        <taxon>Spermatophyta</taxon>
        <taxon>Magnoliopsida</taxon>
        <taxon>eudicotyledons</taxon>
        <taxon>Gunneridae</taxon>
        <taxon>Pentapetalae</taxon>
        <taxon>rosids</taxon>
        <taxon>malvids</taxon>
        <taxon>Malvales</taxon>
        <taxon>Malvaceae</taxon>
        <taxon>Malvoideae</taxon>
        <taxon>Gossypium</taxon>
    </lineage>
</organism>
<dbReference type="OrthoDB" id="1001181at2759"/>
<proteinExistence type="predicted"/>
<dbReference type="PANTHER" id="PTHR47074:SF61">
    <property type="entry name" value="RNASE H TYPE-1 DOMAIN-CONTAINING PROTEIN"/>
    <property type="match status" value="1"/>
</dbReference>
<dbReference type="GO" id="GO:0003676">
    <property type="term" value="F:nucleic acid binding"/>
    <property type="evidence" value="ECO:0007669"/>
    <property type="project" value="InterPro"/>
</dbReference>
<evidence type="ECO:0000313" key="3">
    <source>
        <dbReference type="Proteomes" id="UP000593576"/>
    </source>
</evidence>
<dbReference type="InterPro" id="IPR052929">
    <property type="entry name" value="RNase_H-like_EbsB-rel"/>
</dbReference>